<dbReference type="KEGG" id="mai:MICA_2339"/>
<feature type="transmembrane region" description="Helical" evidence="1">
    <location>
        <begin position="37"/>
        <end position="61"/>
    </location>
</feature>
<dbReference type="EMBL" id="CP002382">
    <property type="protein sequence ID" value="AEP10641.1"/>
    <property type="molecule type" value="Genomic_DNA"/>
</dbReference>
<dbReference type="AlphaFoldDB" id="G2KME8"/>
<proteinExistence type="predicted"/>
<feature type="transmembrane region" description="Helical" evidence="1">
    <location>
        <begin position="205"/>
        <end position="232"/>
    </location>
</feature>
<feature type="domain" description="DUF2157" evidence="2">
    <location>
        <begin position="10"/>
        <end position="147"/>
    </location>
</feature>
<dbReference type="Proteomes" id="UP000009286">
    <property type="component" value="Chromosome"/>
</dbReference>
<dbReference type="RefSeq" id="WP_014103864.1">
    <property type="nucleotide sequence ID" value="NC_016026.1"/>
</dbReference>
<evidence type="ECO:0000259" key="2">
    <source>
        <dbReference type="Pfam" id="PF09925"/>
    </source>
</evidence>
<dbReference type="Pfam" id="PF09925">
    <property type="entry name" value="DUF2157"/>
    <property type="match status" value="1"/>
</dbReference>
<feature type="transmembrane region" description="Helical" evidence="1">
    <location>
        <begin position="67"/>
        <end position="87"/>
    </location>
</feature>
<feature type="transmembrane region" description="Helical" evidence="1">
    <location>
        <begin position="359"/>
        <end position="380"/>
    </location>
</feature>
<evidence type="ECO:0000313" key="3">
    <source>
        <dbReference type="EMBL" id="AEP10641.1"/>
    </source>
</evidence>
<keyword evidence="1" id="KW-0812">Transmembrane</keyword>
<feature type="transmembrane region" description="Helical" evidence="1">
    <location>
        <begin position="124"/>
        <end position="142"/>
    </location>
</feature>
<dbReference type="InterPro" id="IPR018677">
    <property type="entry name" value="DUF2157"/>
</dbReference>
<accession>G2KME8</accession>
<dbReference type="HOGENOM" id="CLU_692251_0_0_5"/>
<keyword evidence="1" id="KW-0472">Membrane</keyword>
<keyword evidence="1" id="KW-1133">Transmembrane helix</keyword>
<evidence type="ECO:0000313" key="4">
    <source>
        <dbReference type="Proteomes" id="UP000009286"/>
    </source>
</evidence>
<feature type="transmembrane region" description="Helical" evidence="1">
    <location>
        <begin position="252"/>
        <end position="274"/>
    </location>
</feature>
<feature type="transmembrane region" description="Helical" evidence="1">
    <location>
        <begin position="310"/>
        <end position="329"/>
    </location>
</feature>
<reference evidence="3 4" key="1">
    <citation type="journal article" date="2011" name="BMC Genomics">
        <title>Genomic insights into an obligate epibiotic bacterial predator: Micavibrio aeruginosavorus ARL-13.</title>
        <authorList>
            <person name="Wang Z."/>
            <person name="Kadouri D."/>
            <person name="Wu M."/>
        </authorList>
    </citation>
    <scope>NUCLEOTIDE SEQUENCE [LARGE SCALE GENOMIC DNA]</scope>
    <source>
        <strain evidence="3 4">ARL-13</strain>
    </source>
</reference>
<organism evidence="3 4">
    <name type="scientific">Micavibrio aeruginosavorus (strain ARL-13)</name>
    <dbReference type="NCBI Taxonomy" id="856793"/>
    <lineage>
        <taxon>Bacteria</taxon>
        <taxon>Pseudomonadati</taxon>
        <taxon>Bdellovibrionota</taxon>
        <taxon>Bdellovibrionia</taxon>
        <taxon>Bdellovibrionales</taxon>
        <taxon>Pseudobdellovibrionaceae</taxon>
        <taxon>Micavibrio</taxon>
    </lineage>
</organism>
<feature type="transmembrane region" description="Helical" evidence="1">
    <location>
        <begin position="336"/>
        <end position="353"/>
    </location>
</feature>
<dbReference type="eggNOG" id="COG4872">
    <property type="taxonomic scope" value="Bacteria"/>
</dbReference>
<gene>
    <name evidence="3" type="ordered locus">MICA_2339</name>
</gene>
<feature type="transmembrane region" description="Helical" evidence="1">
    <location>
        <begin position="286"/>
        <end position="304"/>
    </location>
</feature>
<keyword evidence="4" id="KW-1185">Reference proteome</keyword>
<feature type="transmembrane region" description="Helical" evidence="1">
    <location>
        <begin position="149"/>
        <end position="168"/>
    </location>
</feature>
<dbReference type="OrthoDB" id="7469499at2"/>
<dbReference type="STRING" id="856793.MICA_2339"/>
<protein>
    <submittedName>
        <fullName evidence="3">Putative membrane protein</fullName>
    </submittedName>
</protein>
<feature type="transmembrane region" description="Helical" evidence="1">
    <location>
        <begin position="99"/>
        <end position="118"/>
    </location>
</feature>
<sequence>MFGVHRKIKAWEQVGLISADQAVSITAFERDRQKGRFAGGLMGLSLFAILVGVLMVIGANWNDIPDAAKLVVHAVLNIGAAVAVWRFHARGMDVWREGAVLVLAGLTLTFMALVGQIYHLNGGAGGLLALWLIVISPFMVIYGRTMLTAIPWVLAFLGCIPVIMDQYLHDLPDIWMLFYSLAVAVWLPLAMCADGFTRMFRAFRPIWAFVVMRAGFILLTFTGMMATMLWYVDRAKELGTIARDSGMEYGTAYLVAVAVPLIALAGMAVHYALYNSRVEDRAFYRATLGYCGLCVVSVLLPFLIPSPDSSFMAGLTFIAFWIGAGWYGHLTGAMRLVTLSVTLIGIRIYVIFLEAFAGLMTTGFGLIIAGVAMLGMIWGLRRANRYVRSLSNTQSHSSGGQS</sequence>
<evidence type="ECO:0000256" key="1">
    <source>
        <dbReference type="SAM" id="Phobius"/>
    </source>
</evidence>
<feature type="transmembrane region" description="Helical" evidence="1">
    <location>
        <begin position="174"/>
        <end position="193"/>
    </location>
</feature>
<name>G2KME8_MICAA</name>